<dbReference type="PROSITE" id="PS51257">
    <property type="entry name" value="PROKAR_LIPOPROTEIN"/>
    <property type="match status" value="1"/>
</dbReference>
<evidence type="ECO:0000313" key="3">
    <source>
        <dbReference type="EMBL" id="KFI95813.1"/>
    </source>
</evidence>
<protein>
    <submittedName>
        <fullName evidence="3">SAF domain containing protein</fullName>
    </submittedName>
</protein>
<evidence type="ECO:0000256" key="1">
    <source>
        <dbReference type="SAM" id="SignalP"/>
    </source>
</evidence>
<feature type="chain" id="PRO_5039559496" evidence="1">
    <location>
        <begin position="23"/>
        <end position="232"/>
    </location>
</feature>
<dbReference type="CDD" id="cd11614">
    <property type="entry name" value="SAF_CpaB_FlgA_like"/>
    <property type="match status" value="1"/>
</dbReference>
<dbReference type="GeneID" id="85165023"/>
<feature type="domain" description="SAF" evidence="2">
    <location>
        <begin position="31"/>
        <end position="97"/>
    </location>
</feature>
<proteinExistence type="predicted"/>
<name>A0A087DJW3_9BIFI</name>
<sequence length="232" mass="22543">MRTARRLAAACCAGLSVFAALACVVGTVAMRPVVVASHDIARGGALDRDALRVVEVPSSAVLDGAIASLDELDEPLGGNVAQIDITAGQPLFAPMVAATPVAPTGFTVVEVRLASLAGALRPGEEIALASAAGCADSAPDGMEPADDTAAPGQAIGSCTLVSRAVVMALPAREGTYGGFSGSGAAPSGSSGSGSDAYAADALVSLAMAPADALRVMASQEAGALLAVTGPSP</sequence>
<reference evidence="3 4" key="1">
    <citation type="submission" date="2014-03" db="EMBL/GenBank/DDBJ databases">
        <title>Genomics of Bifidobacteria.</title>
        <authorList>
            <person name="Ventura M."/>
            <person name="Milani C."/>
            <person name="Lugli G.A."/>
        </authorList>
    </citation>
    <scope>NUCLEOTIDE SEQUENCE [LARGE SCALE GENOMIC DNA]</scope>
    <source>
        <strain evidence="3 4">LMG 21589</strain>
    </source>
</reference>
<evidence type="ECO:0000313" key="4">
    <source>
        <dbReference type="Proteomes" id="UP000029033"/>
    </source>
</evidence>
<dbReference type="eggNOG" id="COG1261">
    <property type="taxonomic scope" value="Bacteria"/>
</dbReference>
<dbReference type="EMBL" id="JGZO01000001">
    <property type="protein sequence ID" value="KFI95813.1"/>
    <property type="molecule type" value="Genomic_DNA"/>
</dbReference>
<keyword evidence="4" id="KW-1185">Reference proteome</keyword>
<comment type="caution">
    <text evidence="3">The sequence shown here is derived from an EMBL/GenBank/DDBJ whole genome shotgun (WGS) entry which is preliminary data.</text>
</comment>
<dbReference type="Gene3D" id="3.90.1210.10">
    <property type="entry name" value="Antifreeze-like/N-acetylneuraminic acid synthase C-terminal domain"/>
    <property type="match status" value="1"/>
</dbReference>
<dbReference type="STRING" id="158787.BSCA_1108"/>
<evidence type="ECO:0000259" key="2">
    <source>
        <dbReference type="SMART" id="SM00858"/>
    </source>
</evidence>
<feature type="signal peptide" evidence="1">
    <location>
        <begin position="1"/>
        <end position="22"/>
    </location>
</feature>
<dbReference type="Pfam" id="PF08666">
    <property type="entry name" value="SAF"/>
    <property type="match status" value="1"/>
</dbReference>
<accession>A0A087DJW3</accession>
<organism evidence="3 4">
    <name type="scientific">Bifidobacterium scardovii</name>
    <dbReference type="NCBI Taxonomy" id="158787"/>
    <lineage>
        <taxon>Bacteria</taxon>
        <taxon>Bacillati</taxon>
        <taxon>Actinomycetota</taxon>
        <taxon>Actinomycetes</taxon>
        <taxon>Bifidobacteriales</taxon>
        <taxon>Bifidobacteriaceae</taxon>
        <taxon>Bifidobacterium</taxon>
    </lineage>
</organism>
<dbReference type="Proteomes" id="UP000029033">
    <property type="component" value="Unassembled WGS sequence"/>
</dbReference>
<dbReference type="InterPro" id="IPR013974">
    <property type="entry name" value="SAF"/>
</dbReference>
<keyword evidence="1" id="KW-0732">Signal</keyword>
<gene>
    <name evidence="3" type="ORF">BSCA_1108</name>
</gene>
<dbReference type="AlphaFoldDB" id="A0A087DJW3"/>
<dbReference type="RefSeq" id="WP_033516621.1">
    <property type="nucleotide sequence ID" value="NZ_CAUPKV010000016.1"/>
</dbReference>
<dbReference type="SMART" id="SM00858">
    <property type="entry name" value="SAF"/>
    <property type="match status" value="1"/>
</dbReference>